<dbReference type="SUPFAM" id="SSF74942">
    <property type="entry name" value="YhbC-like, C-terminal domain"/>
    <property type="match status" value="1"/>
</dbReference>
<reference evidence="6 8" key="1">
    <citation type="submission" date="2017-12" db="EMBL/GenBank/DDBJ databases">
        <title>Complete genome sequence of Herbivorax saccincola GGR1, a novel Cellulosome-producing hydrolytic bacterium in a thermophilic biogas plant, established by Illumina and Nanopore MinION sequencing.</title>
        <authorList>
            <person name="Pechtl A."/>
            <person name="Ruckert C."/>
            <person name="Koeck D.E."/>
            <person name="Maus I."/>
            <person name="Winkler A."/>
            <person name="Kalinowski J."/>
            <person name="Puhler A."/>
            <person name="Schwarz W.W."/>
            <person name="Zverlov V.V."/>
            <person name="Schluter A."/>
            <person name="Liebl W."/>
        </authorList>
    </citation>
    <scope>NUCLEOTIDE SEQUENCE [LARGE SCALE GENOMIC DNA]</scope>
    <source>
        <strain evidence="6">GGR1</strain>
        <strain evidence="8">SR1</strain>
    </source>
</reference>
<keyword evidence="1 3" id="KW-0963">Cytoplasm</keyword>
<dbReference type="AlphaFoldDB" id="A0A2K9EFN3"/>
<dbReference type="Proteomes" id="UP000233534">
    <property type="component" value="Chromosome"/>
</dbReference>
<dbReference type="InterPro" id="IPR028989">
    <property type="entry name" value="RimP_N"/>
</dbReference>
<dbReference type="GO" id="GO:0005829">
    <property type="term" value="C:cytosol"/>
    <property type="evidence" value="ECO:0007669"/>
    <property type="project" value="TreeGrafter"/>
</dbReference>
<dbReference type="InterPro" id="IPR035956">
    <property type="entry name" value="RimP_N_sf"/>
</dbReference>
<dbReference type="EMBL" id="CP025197">
    <property type="protein sequence ID" value="AUG58035.1"/>
    <property type="molecule type" value="Genomic_DNA"/>
</dbReference>
<evidence type="ECO:0000313" key="8">
    <source>
        <dbReference type="Proteomes" id="UP000233534"/>
    </source>
</evidence>
<comment type="similarity">
    <text evidence="3">Belongs to the RimP family.</text>
</comment>
<reference evidence="7 9" key="2">
    <citation type="journal article" date="2018" name="Syst. Appl. Microbiol.">
        <title>Characterization and high-quality draft genome sequence of Herbivorax saccincola A7, an anaerobic, alkaliphilic, thermophilic, cellulolytic, and xylanolytic bacterium.</title>
        <authorList>
            <person name="Aikawa S."/>
            <person name="Baramee S."/>
            <person name="Sermsathanaswadi J."/>
            <person name="Thianheng P."/>
            <person name="Tachaapaikoon C."/>
            <person name="Shikata A."/>
            <person name="Waeonukul R."/>
            <person name="Pason P."/>
            <person name="Ratanakhanokchai K."/>
            <person name="Kosugi A."/>
        </authorList>
    </citation>
    <scope>NUCLEOTIDE SEQUENCE [LARGE SCALE GENOMIC DNA]</scope>
    <source>
        <strain evidence="7 9">A7</strain>
    </source>
</reference>
<dbReference type="HAMAP" id="MF_01077">
    <property type="entry name" value="RimP"/>
    <property type="match status" value="1"/>
</dbReference>
<keyword evidence="2 3" id="KW-0690">Ribosome biogenesis</keyword>
<sequence>MSKRKIVEIATNLAEPVVKKHLFELVDVEYVKEGPNWYLRIYIDKPGGITIDDCKVVSEEVSDLLDKEDPIPQSYFLEVSSPGLERPLKKDSDFERFKGELVEVKLFKAINGKKKYVGELIGLIDNKIVINLDSGETMEFEREEVSLVKRTIIF</sequence>
<keyword evidence="8" id="KW-1185">Reference proteome</keyword>
<dbReference type="GO" id="GO:0006412">
    <property type="term" value="P:translation"/>
    <property type="evidence" value="ECO:0007669"/>
    <property type="project" value="TreeGrafter"/>
</dbReference>
<dbReference type="PANTHER" id="PTHR33867:SF1">
    <property type="entry name" value="RIBOSOME MATURATION FACTOR RIMP"/>
    <property type="match status" value="1"/>
</dbReference>
<dbReference type="CDD" id="cd01734">
    <property type="entry name" value="YlxS_C"/>
    <property type="match status" value="1"/>
</dbReference>
<comment type="function">
    <text evidence="3">Required for maturation of 30S ribosomal subunits.</text>
</comment>
<evidence type="ECO:0000313" key="6">
    <source>
        <dbReference type="EMBL" id="AUG58035.1"/>
    </source>
</evidence>
<dbReference type="InterPro" id="IPR036847">
    <property type="entry name" value="RimP_C_sf"/>
</dbReference>
<dbReference type="FunFam" id="3.30.300.70:FF:000001">
    <property type="entry name" value="Ribosome maturation factor RimP"/>
    <property type="match status" value="1"/>
</dbReference>
<dbReference type="Pfam" id="PF17384">
    <property type="entry name" value="DUF150_C"/>
    <property type="match status" value="1"/>
</dbReference>
<gene>
    <name evidence="3 6" type="primary">rimP</name>
    <name evidence="7" type="ORF">B9R14_14920</name>
    <name evidence="6" type="ORF">HVS_10700</name>
</gene>
<evidence type="ECO:0000259" key="4">
    <source>
        <dbReference type="Pfam" id="PF02576"/>
    </source>
</evidence>
<feature type="domain" description="Ribosome maturation factor RimP C-terminal" evidence="5">
    <location>
        <begin position="88"/>
        <end position="146"/>
    </location>
</feature>
<accession>A0A2K9EFN3</accession>
<evidence type="ECO:0000259" key="5">
    <source>
        <dbReference type="Pfam" id="PF17384"/>
    </source>
</evidence>
<dbReference type="PANTHER" id="PTHR33867">
    <property type="entry name" value="RIBOSOME MATURATION FACTOR RIMP"/>
    <property type="match status" value="1"/>
</dbReference>
<dbReference type="Gene3D" id="2.30.30.180">
    <property type="entry name" value="Ribosome maturation factor RimP, C-terminal domain"/>
    <property type="match status" value="1"/>
</dbReference>
<protein>
    <recommendedName>
        <fullName evidence="3">Ribosome maturation factor RimP</fullName>
    </recommendedName>
</protein>
<feature type="domain" description="Ribosome maturation factor RimP N-terminal" evidence="4">
    <location>
        <begin position="13"/>
        <end position="85"/>
    </location>
</feature>
<evidence type="ECO:0000256" key="3">
    <source>
        <dbReference type="HAMAP-Rule" id="MF_01077"/>
    </source>
</evidence>
<dbReference type="Pfam" id="PF02576">
    <property type="entry name" value="RimP_N"/>
    <property type="match status" value="1"/>
</dbReference>
<dbReference type="GO" id="GO:0000028">
    <property type="term" value="P:ribosomal small subunit assembly"/>
    <property type="evidence" value="ECO:0007669"/>
    <property type="project" value="TreeGrafter"/>
</dbReference>
<name>A0A2K9EFN3_9FIRM</name>
<dbReference type="InterPro" id="IPR028998">
    <property type="entry name" value="RimP_C"/>
</dbReference>
<comment type="subcellular location">
    <subcellularLocation>
        <location evidence="3">Cytoplasm</location>
    </subcellularLocation>
</comment>
<evidence type="ECO:0000313" key="7">
    <source>
        <dbReference type="EMBL" id="PQQ67923.1"/>
    </source>
</evidence>
<dbReference type="RefSeq" id="WP_101302106.1">
    <property type="nucleotide sequence ID" value="NZ_CP025197.1"/>
</dbReference>
<evidence type="ECO:0000313" key="9">
    <source>
        <dbReference type="Proteomes" id="UP000239720"/>
    </source>
</evidence>
<evidence type="ECO:0000256" key="1">
    <source>
        <dbReference type="ARBA" id="ARBA00022490"/>
    </source>
</evidence>
<dbReference type="Proteomes" id="UP000239720">
    <property type="component" value="Unassembled WGS sequence"/>
</dbReference>
<dbReference type="KEGG" id="hsc:HVS_10700"/>
<dbReference type="InterPro" id="IPR003728">
    <property type="entry name" value="Ribosome_maturation_RimP"/>
</dbReference>
<dbReference type="OrthoDB" id="9805006at2"/>
<dbReference type="Gene3D" id="3.30.300.70">
    <property type="entry name" value="RimP-like superfamily, N-terminal"/>
    <property type="match status" value="1"/>
</dbReference>
<dbReference type="SUPFAM" id="SSF75420">
    <property type="entry name" value="YhbC-like, N-terminal domain"/>
    <property type="match status" value="1"/>
</dbReference>
<evidence type="ECO:0000256" key="2">
    <source>
        <dbReference type="ARBA" id="ARBA00022517"/>
    </source>
</evidence>
<dbReference type="EMBL" id="NEMB01000003">
    <property type="protein sequence ID" value="PQQ67923.1"/>
    <property type="molecule type" value="Genomic_DNA"/>
</dbReference>
<proteinExistence type="inferred from homology"/>
<organism evidence="6 8">
    <name type="scientific">Acetivibrio saccincola</name>
    <dbReference type="NCBI Taxonomy" id="1677857"/>
    <lineage>
        <taxon>Bacteria</taxon>
        <taxon>Bacillati</taxon>
        <taxon>Bacillota</taxon>
        <taxon>Clostridia</taxon>
        <taxon>Eubacteriales</taxon>
        <taxon>Oscillospiraceae</taxon>
        <taxon>Acetivibrio</taxon>
    </lineage>
</organism>
<dbReference type="NCBIfam" id="NF000928">
    <property type="entry name" value="PRK00092.1-2"/>
    <property type="match status" value="1"/>
</dbReference>